<feature type="chain" id="PRO_5036444611" evidence="2">
    <location>
        <begin position="23"/>
        <end position="80"/>
    </location>
</feature>
<evidence type="ECO:0000256" key="2">
    <source>
        <dbReference type="SAM" id="SignalP"/>
    </source>
</evidence>
<feature type="region of interest" description="Disordered" evidence="1">
    <location>
        <begin position="27"/>
        <end position="80"/>
    </location>
</feature>
<feature type="compositionally biased region" description="Low complexity" evidence="1">
    <location>
        <begin position="62"/>
        <end position="72"/>
    </location>
</feature>
<evidence type="ECO:0000313" key="3">
    <source>
        <dbReference type="EMBL" id="GFU01204.1"/>
    </source>
</evidence>
<dbReference type="AlphaFoldDB" id="A0A8X6U7U5"/>
<feature type="signal peptide" evidence="2">
    <location>
        <begin position="1"/>
        <end position="22"/>
    </location>
</feature>
<comment type="caution">
    <text evidence="3">The sequence shown here is derived from an EMBL/GenBank/DDBJ whole genome shotgun (WGS) entry which is preliminary data.</text>
</comment>
<reference evidence="3" key="1">
    <citation type="submission" date="2020-08" db="EMBL/GenBank/DDBJ databases">
        <title>Multicomponent nature underlies the extraordinary mechanical properties of spider dragline silk.</title>
        <authorList>
            <person name="Kono N."/>
            <person name="Nakamura H."/>
            <person name="Mori M."/>
            <person name="Yoshida Y."/>
            <person name="Ohtoshi R."/>
            <person name="Malay A.D."/>
            <person name="Moran D.A.P."/>
            <person name="Tomita M."/>
            <person name="Numata K."/>
            <person name="Arakawa K."/>
        </authorList>
    </citation>
    <scope>NUCLEOTIDE SEQUENCE</scope>
</reference>
<keyword evidence="2" id="KW-0732">Signal</keyword>
<organism evidence="3 4">
    <name type="scientific">Nephila pilipes</name>
    <name type="common">Giant wood spider</name>
    <name type="synonym">Nephila maculata</name>
    <dbReference type="NCBI Taxonomy" id="299642"/>
    <lineage>
        <taxon>Eukaryota</taxon>
        <taxon>Metazoa</taxon>
        <taxon>Ecdysozoa</taxon>
        <taxon>Arthropoda</taxon>
        <taxon>Chelicerata</taxon>
        <taxon>Arachnida</taxon>
        <taxon>Araneae</taxon>
        <taxon>Araneomorphae</taxon>
        <taxon>Entelegynae</taxon>
        <taxon>Araneoidea</taxon>
        <taxon>Nephilidae</taxon>
        <taxon>Nephila</taxon>
    </lineage>
</organism>
<evidence type="ECO:0000313" key="4">
    <source>
        <dbReference type="Proteomes" id="UP000887013"/>
    </source>
</evidence>
<proteinExistence type="predicted"/>
<dbReference type="OrthoDB" id="10446814at2759"/>
<evidence type="ECO:0000256" key="1">
    <source>
        <dbReference type="SAM" id="MobiDB-lite"/>
    </source>
</evidence>
<keyword evidence="4" id="KW-1185">Reference proteome</keyword>
<gene>
    <name evidence="3" type="ORF">NPIL_203541</name>
</gene>
<sequence>MMSGKFQWLIVFMTTFCLLVNAKPQYGGSQTVTRSQSSSYTPTGQQRTTHQETVSNSSPYGQTQQTTVTRQTSSYGGYGK</sequence>
<feature type="compositionally biased region" description="Polar residues" evidence="1">
    <location>
        <begin position="27"/>
        <end position="61"/>
    </location>
</feature>
<accession>A0A8X6U7U5</accession>
<dbReference type="EMBL" id="BMAW01122954">
    <property type="protein sequence ID" value="GFU01204.1"/>
    <property type="molecule type" value="Genomic_DNA"/>
</dbReference>
<protein>
    <submittedName>
        <fullName evidence="3">Uncharacterized protein</fullName>
    </submittedName>
</protein>
<dbReference type="Proteomes" id="UP000887013">
    <property type="component" value="Unassembled WGS sequence"/>
</dbReference>
<name>A0A8X6U7U5_NEPPI</name>